<dbReference type="Gene3D" id="2.120.10.80">
    <property type="entry name" value="Kelch-type beta propeller"/>
    <property type="match status" value="2"/>
</dbReference>
<dbReference type="SUPFAM" id="SSF56112">
    <property type="entry name" value="Protein kinase-like (PK-like)"/>
    <property type="match status" value="1"/>
</dbReference>
<dbReference type="PANTHER" id="PTHR44329">
    <property type="entry name" value="SERINE/THREONINE-PROTEIN KINASE TNNI3K-RELATED"/>
    <property type="match status" value="1"/>
</dbReference>
<feature type="coiled-coil region" evidence="2">
    <location>
        <begin position="260"/>
        <end position="350"/>
    </location>
</feature>
<dbReference type="Pfam" id="PF00069">
    <property type="entry name" value="Pkinase"/>
    <property type="match status" value="1"/>
</dbReference>
<sequence length="707" mass="78074">MQFALGTSSSAHRPVPGYLLLPRSRLPVLVMERLHTSLDDMLEQYPDIPLHVKLSILHDVTKGLVFLHTRNPVIVHRDLTARNVLLDAAMTAKIADLGNSRITNLRPGQLAGTMTMGIPGTLVYMPPEASTDHYGPPLDMFSFGHLCLFTATQVFPGDLLPSTYTDPRKNKVKARTELERRESYMSPLEATLGKTHGLVSLVKGCLENDPRRRPTASQALDRMRDMMAGLRPPFLHMNRFQLEKTLTDKSAEADTQAREIADNRRRLQHLNQGIEELRSKKAELETEAEVAAREKAGLQAVTDLQAREIADNRKRLQDINQAIEELRSKKAELEKEVEVTAREKAELQAVTELQAVEIEDLSKQSGKPKASKFPDILKCQLPLKWKTTTEMPMGAMVAQAVVIGEKVYIGGGMMAVKKVRGSGERVVGGSTDREEKKRAQLSILECSMTGEGPQWRTIVAPTGGFAMAAVDNQLIIAGGVVPGANVSDHVSVLDSDNKTWTQPFPAMPTVRFMPSAIGYKRWLVVVGGSVTPDDKNLINVVEVLDTSSKQWYTASPLPRPTLRPSLAIIQDTLYTSYVSAEEIPFTKQIFIPTLISNAISCAQASPNNLTQTEWQELPDTLTPFPALTSFHGHLLAVGADDSPSSTIAMYLPHIQQWQKVAELPTPRGGCACCFLPATKQLLVFGGEDENQDHIFTMDICELDTEHN</sequence>
<comment type="caution">
    <text evidence="4">The sequence shown here is derived from an EMBL/GenBank/DDBJ whole genome shotgun (WGS) entry which is preliminary data.</text>
</comment>
<dbReference type="InterPro" id="IPR051681">
    <property type="entry name" value="Ser/Thr_Kinases-Pseudokinases"/>
</dbReference>
<protein>
    <submittedName>
        <fullName evidence="4">Protein kinase and PP2C-like domain-containing protein</fullName>
    </submittedName>
</protein>
<dbReference type="SMART" id="SM00612">
    <property type="entry name" value="Kelch"/>
    <property type="match status" value="3"/>
</dbReference>
<accession>A0AA35SNU1</accession>
<keyword evidence="5" id="KW-1185">Reference proteome</keyword>
<dbReference type="PROSITE" id="PS50011">
    <property type="entry name" value="PROTEIN_KINASE_DOM"/>
    <property type="match status" value="1"/>
</dbReference>
<dbReference type="EMBL" id="CASHTH010002651">
    <property type="protein sequence ID" value="CAI8033268.1"/>
    <property type="molecule type" value="Genomic_DNA"/>
</dbReference>
<dbReference type="AlphaFoldDB" id="A0AA35SNU1"/>
<dbReference type="InterPro" id="IPR000719">
    <property type="entry name" value="Prot_kinase_dom"/>
</dbReference>
<dbReference type="InterPro" id="IPR011009">
    <property type="entry name" value="Kinase-like_dom_sf"/>
</dbReference>
<dbReference type="InterPro" id="IPR006652">
    <property type="entry name" value="Kelch_1"/>
</dbReference>
<name>A0AA35SNU1_GEOBA</name>
<dbReference type="InterPro" id="IPR015915">
    <property type="entry name" value="Kelch-typ_b-propeller"/>
</dbReference>
<gene>
    <name evidence="4" type="ORF">GBAR_LOCUS18765</name>
</gene>
<proteinExistence type="predicted"/>
<dbReference type="Gene3D" id="1.10.510.10">
    <property type="entry name" value="Transferase(Phosphotransferase) domain 1"/>
    <property type="match status" value="1"/>
</dbReference>
<keyword evidence="1" id="KW-0880">Kelch repeat</keyword>
<dbReference type="GO" id="GO:0004674">
    <property type="term" value="F:protein serine/threonine kinase activity"/>
    <property type="evidence" value="ECO:0007669"/>
    <property type="project" value="TreeGrafter"/>
</dbReference>
<reference evidence="4" key="1">
    <citation type="submission" date="2023-03" db="EMBL/GenBank/DDBJ databases">
        <authorList>
            <person name="Steffen K."/>
            <person name="Cardenas P."/>
        </authorList>
    </citation>
    <scope>NUCLEOTIDE SEQUENCE</scope>
</reference>
<keyword evidence="4" id="KW-0418">Kinase</keyword>
<keyword evidence="2" id="KW-0175">Coiled coil</keyword>
<dbReference type="SUPFAM" id="SSF117281">
    <property type="entry name" value="Kelch motif"/>
    <property type="match status" value="1"/>
</dbReference>
<evidence type="ECO:0000259" key="3">
    <source>
        <dbReference type="PROSITE" id="PS50011"/>
    </source>
</evidence>
<organism evidence="4 5">
    <name type="scientific">Geodia barretti</name>
    <name type="common">Barrett's horny sponge</name>
    <dbReference type="NCBI Taxonomy" id="519541"/>
    <lineage>
        <taxon>Eukaryota</taxon>
        <taxon>Metazoa</taxon>
        <taxon>Porifera</taxon>
        <taxon>Demospongiae</taxon>
        <taxon>Heteroscleromorpha</taxon>
        <taxon>Tetractinellida</taxon>
        <taxon>Astrophorina</taxon>
        <taxon>Geodiidae</taxon>
        <taxon>Geodia</taxon>
    </lineage>
</organism>
<dbReference type="InterPro" id="IPR008266">
    <property type="entry name" value="Tyr_kinase_AS"/>
</dbReference>
<evidence type="ECO:0000256" key="1">
    <source>
        <dbReference type="ARBA" id="ARBA00022441"/>
    </source>
</evidence>
<dbReference type="GO" id="GO:0005524">
    <property type="term" value="F:ATP binding"/>
    <property type="evidence" value="ECO:0007669"/>
    <property type="project" value="InterPro"/>
</dbReference>
<evidence type="ECO:0000313" key="5">
    <source>
        <dbReference type="Proteomes" id="UP001174909"/>
    </source>
</evidence>
<dbReference type="Proteomes" id="UP001174909">
    <property type="component" value="Unassembled WGS sequence"/>
</dbReference>
<evidence type="ECO:0000313" key="4">
    <source>
        <dbReference type="EMBL" id="CAI8033268.1"/>
    </source>
</evidence>
<evidence type="ECO:0000256" key="2">
    <source>
        <dbReference type="SAM" id="Coils"/>
    </source>
</evidence>
<keyword evidence="4" id="KW-0808">Transferase</keyword>
<dbReference type="PROSITE" id="PS00109">
    <property type="entry name" value="PROTEIN_KINASE_TYR"/>
    <property type="match status" value="1"/>
</dbReference>
<feature type="domain" description="Protein kinase" evidence="3">
    <location>
        <begin position="1"/>
        <end position="235"/>
    </location>
</feature>